<dbReference type="SUPFAM" id="SSF52047">
    <property type="entry name" value="RNI-like"/>
    <property type="match status" value="1"/>
</dbReference>
<feature type="compositionally biased region" description="Basic and acidic residues" evidence="1">
    <location>
        <begin position="397"/>
        <end position="414"/>
    </location>
</feature>
<reference evidence="3 4" key="1">
    <citation type="journal article" date="2014" name="Nat. Commun.">
        <title>Klebsormidium flaccidum genome reveals primary factors for plant terrestrial adaptation.</title>
        <authorList>
            <person name="Hori K."/>
            <person name="Maruyama F."/>
            <person name="Fujisawa T."/>
            <person name="Togashi T."/>
            <person name="Yamamoto N."/>
            <person name="Seo M."/>
            <person name="Sato S."/>
            <person name="Yamada T."/>
            <person name="Mori H."/>
            <person name="Tajima N."/>
            <person name="Moriyama T."/>
            <person name="Ikeuchi M."/>
            <person name="Watanabe M."/>
            <person name="Wada H."/>
            <person name="Kobayashi K."/>
            <person name="Saito M."/>
            <person name="Masuda T."/>
            <person name="Sasaki-Sekimoto Y."/>
            <person name="Mashiguchi K."/>
            <person name="Awai K."/>
            <person name="Shimojima M."/>
            <person name="Masuda S."/>
            <person name="Iwai M."/>
            <person name="Nobusawa T."/>
            <person name="Narise T."/>
            <person name="Kondo S."/>
            <person name="Saito H."/>
            <person name="Sato R."/>
            <person name="Murakawa M."/>
            <person name="Ihara Y."/>
            <person name="Oshima-Yamada Y."/>
            <person name="Ohtaka K."/>
            <person name="Satoh M."/>
            <person name="Sonobe K."/>
            <person name="Ishii M."/>
            <person name="Ohtani R."/>
            <person name="Kanamori-Sato M."/>
            <person name="Honoki R."/>
            <person name="Miyazaki D."/>
            <person name="Mochizuki H."/>
            <person name="Umetsu J."/>
            <person name="Higashi K."/>
            <person name="Shibata D."/>
            <person name="Kamiya Y."/>
            <person name="Sato N."/>
            <person name="Nakamura Y."/>
            <person name="Tabata S."/>
            <person name="Ida S."/>
            <person name="Kurokawa K."/>
            <person name="Ohta H."/>
        </authorList>
    </citation>
    <scope>NUCLEOTIDE SEQUENCE [LARGE SCALE GENOMIC DNA]</scope>
    <source>
        <strain evidence="3 4">NIES-2285</strain>
    </source>
</reference>
<feature type="compositionally biased region" description="Gly residues" evidence="1">
    <location>
        <begin position="299"/>
        <end position="315"/>
    </location>
</feature>
<evidence type="ECO:0000313" key="4">
    <source>
        <dbReference type="Proteomes" id="UP000054558"/>
    </source>
</evidence>
<feature type="region of interest" description="Disordered" evidence="1">
    <location>
        <begin position="295"/>
        <end position="568"/>
    </location>
</feature>
<organism evidence="3 4">
    <name type="scientific">Klebsormidium nitens</name>
    <name type="common">Green alga</name>
    <name type="synonym">Ulothrix nitens</name>
    <dbReference type="NCBI Taxonomy" id="105231"/>
    <lineage>
        <taxon>Eukaryota</taxon>
        <taxon>Viridiplantae</taxon>
        <taxon>Streptophyta</taxon>
        <taxon>Klebsormidiophyceae</taxon>
        <taxon>Klebsormidiales</taxon>
        <taxon>Klebsormidiaceae</taxon>
        <taxon>Klebsormidium</taxon>
    </lineage>
</organism>
<feature type="region of interest" description="Disordered" evidence="1">
    <location>
        <begin position="1528"/>
        <end position="1572"/>
    </location>
</feature>
<evidence type="ECO:0000259" key="2">
    <source>
        <dbReference type="PROSITE" id="PS50181"/>
    </source>
</evidence>
<feature type="compositionally biased region" description="Low complexity" evidence="1">
    <location>
        <begin position="193"/>
        <end position="202"/>
    </location>
</feature>
<dbReference type="Proteomes" id="UP000054558">
    <property type="component" value="Unassembled WGS sequence"/>
</dbReference>
<feature type="region of interest" description="Disordered" evidence="1">
    <location>
        <begin position="1363"/>
        <end position="1400"/>
    </location>
</feature>
<feature type="region of interest" description="Disordered" evidence="1">
    <location>
        <begin position="187"/>
        <end position="221"/>
    </location>
</feature>
<dbReference type="Gene3D" id="3.80.10.10">
    <property type="entry name" value="Ribonuclease Inhibitor"/>
    <property type="match status" value="2"/>
</dbReference>
<evidence type="ECO:0000256" key="1">
    <source>
        <dbReference type="SAM" id="MobiDB-lite"/>
    </source>
</evidence>
<feature type="compositionally biased region" description="Acidic residues" evidence="1">
    <location>
        <begin position="343"/>
        <end position="354"/>
    </location>
</feature>
<keyword evidence="4" id="KW-1185">Reference proteome</keyword>
<dbReference type="Gene3D" id="1.20.1280.50">
    <property type="match status" value="1"/>
</dbReference>
<name>A0A1Y1I1B8_KLENI</name>
<protein>
    <recommendedName>
        <fullName evidence="2">F-box domain-containing protein</fullName>
    </recommendedName>
</protein>
<dbReference type="PANTHER" id="PTHR16134">
    <property type="entry name" value="F-BOX/TPR REPEAT PROTEIN POF3"/>
    <property type="match status" value="1"/>
</dbReference>
<proteinExistence type="predicted"/>
<feature type="compositionally biased region" description="Basic and acidic residues" evidence="1">
    <location>
        <begin position="1363"/>
        <end position="1377"/>
    </location>
</feature>
<sequence>MEAATCDTLPDEQWISIFSLLSAKDVLRISFVDQRFKRLALQVPFVNNTIQFYKNPRTSRSTPPLVAPVLQETVKLSLILKWLPGFLKNAMVLRMVNHGTGNQLAQCVGAMIQAGEVPTRLRTLEWRTVPAAELAEIAPLLQGNMREVLLQFLPERGGLSLLGGFLAAVAKACPHLQTLRLLAPSTKISSRYPTPSHPSDGPSDGDSDDDAPPRFADSDLEEEFKVDDIGQIFRSMEDVYDQMPVPGEPILPMPAGGVFPGMFQNPGDVCDQDEDEEVESDEESLQTMLEEELRAQVAGSGGKRGWGGGHAGEVWGGEEQGDGEGDAPGFPVFDSADVSGGEENAEEEGPSDEDGGGRGPRVPGAIDAGRRVQPPRKRGRVVLDQGHYRLIPPTRGKAQDPPHRGGRVAARDWPSDPGSSDSEGEGDDGSKDEKGPEQVGLPGDLNRAPGGKDAKEAGGEQWPPGGGGPSSLEDSLKAAMKKNLDAPGNEQPTDGADLPSSSKEGGLGVAAEKAVPVAADAPSASDGGAAASPASSAPRNEAVPSSKSVGGLGGPPNRAPALAESPAMGALDRLMDTPPEDWEKTYEEQFYANLADLAPGNLGPLAAAEARKHKAWERDPNGRRALLRGRLMPPVKNFDEAVRRLLQGCKVLKTLELPYGKVEHFSMVRHTRLETLRVKGMADVAYCTDAVNALTHQFRTLRHLSLSCSSRLPWGYLQEVTSNLGPVQSRHCASTTLESIEMHGFIYPGDITLDMPRLKRLVLKRPYRPGAGPDEETEVESDEERAPVFDLRTRLSRKDRPKPSDMRVLQLNCPALEDLRLGFPINGATLSEAGSTLPALRTLVLDALFEPEFVLSGGFPALRTLRLGLTSSCATSLTVEHPTVQTLTAALGSFAKHLDGRKHVAISCRRLEALEVRGPTMHRRFFPGAEPPDAATDGFLSEIWAPCLRTANLPGRTAALPATLKFTPDVEELKIHVKTAQDTAVLGSLRKLRKLQIYCDKGCDVVAVDSESLVEFQLVAHSCDLRQVHVAAPQLTELDLCNPRHLLVHLRQLKLALGHVTELLVPFGVTSLKFAAQCPRLEKVQLLAYLGDAVRVDSSSFPAIKTLQMEMPKAKPHTLTVQSKTLECFKLLAFRSFGNPSTCSFACPELTELHLNVLPPSLTAIGAGCPKLETLVVAGGLHLDPDAQSDPKVVEKLTSRLTGQDALEQIRSLRDFLPDAPDMSAFLQDNEALQSMFATAMELADPNNFIPEASRRQMFSAIRAAMPSLLPALHNAGGIPLDPEALNAPVGEGKAKGSAEEEAAPGGAAEPGEQGMTNGGEESGAAKGAKRPAESEASGSAKRVRLNDMNMFEENILNELDGRSSSEVRGGAERRFDPLGLGAKQSRKGKEKVEEGGKEKRRTRWGENKVVWEYQALLGEEFPSLKELHIQVWTVASPAPSFQRRFRLSSDHSWCICPGPYSSHPTMHNPWEDPFRRMFAQPMRRLNNGGYAPYGLQDGEDLDAYCNFPPAPFLPDYMLGSYSMNGEGRAVGPSTSTAAPRAPRSAATQVEGDGPATDAPPPEEPFVSRLTQKEPIARGGMYGAVPLPSIDPRKARDALNLSPNGPSLVLDVTCPKLREAQVFSDLQLRSATVACPELRCLRGWIAAEGGRGIRDGVRLVCPKMEKMDWQIV</sequence>
<dbReference type="InterPro" id="IPR001810">
    <property type="entry name" value="F-box_dom"/>
</dbReference>
<dbReference type="PROSITE" id="PS50181">
    <property type="entry name" value="FBOX"/>
    <property type="match status" value="1"/>
</dbReference>
<feature type="domain" description="F-box" evidence="2">
    <location>
        <begin position="3"/>
        <end position="53"/>
    </location>
</feature>
<dbReference type="SUPFAM" id="SSF81383">
    <property type="entry name" value="F-box domain"/>
    <property type="match status" value="1"/>
</dbReference>
<dbReference type="EMBL" id="DF237080">
    <property type="protein sequence ID" value="GAQ82971.1"/>
    <property type="molecule type" value="Genomic_DNA"/>
</dbReference>
<dbReference type="InterPro" id="IPR032675">
    <property type="entry name" value="LRR_dom_sf"/>
</dbReference>
<evidence type="ECO:0000313" key="3">
    <source>
        <dbReference type="EMBL" id="GAQ82971.1"/>
    </source>
</evidence>
<dbReference type="InterPro" id="IPR036047">
    <property type="entry name" value="F-box-like_dom_sf"/>
</dbReference>
<gene>
    <name evidence="3" type="ORF">KFL_001310030</name>
</gene>
<feature type="compositionally biased region" description="Low complexity" evidence="1">
    <location>
        <begin position="1304"/>
        <end position="1316"/>
    </location>
</feature>
<feature type="compositionally biased region" description="Low complexity" evidence="1">
    <location>
        <begin position="1533"/>
        <end position="1548"/>
    </location>
</feature>
<feature type="compositionally biased region" description="Low complexity" evidence="1">
    <location>
        <begin position="509"/>
        <end position="538"/>
    </location>
</feature>
<dbReference type="PANTHER" id="PTHR16134:SF119">
    <property type="entry name" value="AT02038P-RELATED"/>
    <property type="match status" value="1"/>
</dbReference>
<accession>A0A1Y1I1B8</accession>
<feature type="region of interest" description="Disordered" evidence="1">
    <location>
        <begin position="1284"/>
        <end position="1346"/>
    </location>
</feature>
<dbReference type="CDD" id="cd09917">
    <property type="entry name" value="F-box_SF"/>
    <property type="match status" value="1"/>
</dbReference>